<name>A0AA39HHD1_9BILA</name>
<gene>
    <name evidence="1" type="ORF">QR680_017648</name>
</gene>
<evidence type="ECO:0000313" key="2">
    <source>
        <dbReference type="Proteomes" id="UP001175271"/>
    </source>
</evidence>
<protein>
    <submittedName>
        <fullName evidence="1">Uncharacterized protein</fullName>
    </submittedName>
</protein>
<comment type="caution">
    <text evidence="1">The sequence shown here is derived from an EMBL/GenBank/DDBJ whole genome shotgun (WGS) entry which is preliminary data.</text>
</comment>
<organism evidence="1 2">
    <name type="scientific">Steinernema hermaphroditum</name>
    <dbReference type="NCBI Taxonomy" id="289476"/>
    <lineage>
        <taxon>Eukaryota</taxon>
        <taxon>Metazoa</taxon>
        <taxon>Ecdysozoa</taxon>
        <taxon>Nematoda</taxon>
        <taxon>Chromadorea</taxon>
        <taxon>Rhabditida</taxon>
        <taxon>Tylenchina</taxon>
        <taxon>Panagrolaimomorpha</taxon>
        <taxon>Strongyloidoidea</taxon>
        <taxon>Steinernematidae</taxon>
        <taxon>Steinernema</taxon>
    </lineage>
</organism>
<dbReference type="EMBL" id="JAUCMV010000004">
    <property type="protein sequence ID" value="KAK0404818.1"/>
    <property type="molecule type" value="Genomic_DNA"/>
</dbReference>
<accession>A0AA39HHD1</accession>
<proteinExistence type="predicted"/>
<dbReference type="AlphaFoldDB" id="A0AA39HHD1"/>
<sequence length="135" mass="15343">MVARSPSVSIVYYSKSTTAPRPRASGSTIDKLPVLGLDTRCLNLIAKRTIFYCSSLYGTSSPSETFSESVEKDALEGLPESVRILSRFSRDPTENRRLWVHSNTGNIPENARQHRSVFWVKNRRRDSERASDQFF</sequence>
<reference evidence="1" key="1">
    <citation type="submission" date="2023-06" db="EMBL/GenBank/DDBJ databases">
        <title>Genomic analysis of the entomopathogenic nematode Steinernema hermaphroditum.</title>
        <authorList>
            <person name="Schwarz E.M."/>
            <person name="Heppert J.K."/>
            <person name="Baniya A."/>
            <person name="Schwartz H.T."/>
            <person name="Tan C.-H."/>
            <person name="Antoshechkin I."/>
            <person name="Sternberg P.W."/>
            <person name="Goodrich-Blair H."/>
            <person name="Dillman A.R."/>
        </authorList>
    </citation>
    <scope>NUCLEOTIDE SEQUENCE</scope>
    <source>
        <strain evidence="1">PS9179</strain>
        <tissue evidence="1">Whole animal</tissue>
    </source>
</reference>
<keyword evidence="2" id="KW-1185">Reference proteome</keyword>
<dbReference type="Proteomes" id="UP001175271">
    <property type="component" value="Unassembled WGS sequence"/>
</dbReference>
<evidence type="ECO:0000313" key="1">
    <source>
        <dbReference type="EMBL" id="KAK0404818.1"/>
    </source>
</evidence>